<dbReference type="EMBL" id="MG099933">
    <property type="protein sequence ID" value="ATS93229.1"/>
    <property type="molecule type" value="Genomic_DNA"/>
</dbReference>
<proteinExistence type="predicted"/>
<dbReference type="Proteomes" id="UP000240477">
    <property type="component" value="Segment"/>
</dbReference>
<evidence type="ECO:0000313" key="2">
    <source>
        <dbReference type="EMBL" id="ATS93229.1"/>
    </source>
</evidence>
<protein>
    <submittedName>
        <fullName evidence="2">Uncharacterized protein</fullName>
    </submittedName>
</protein>
<keyword evidence="1" id="KW-0812">Transmembrane</keyword>
<keyword evidence="1" id="KW-0472">Membrane</keyword>
<gene>
    <name evidence="2" type="ORF">E1_5</name>
</gene>
<evidence type="ECO:0000256" key="1">
    <source>
        <dbReference type="SAM" id="Phobius"/>
    </source>
</evidence>
<sequence>MKYIKLAVAGVVAVCLSGCVRSLPDPALQVYQAGDTTATCNQLLSRIATTKQAQANATHRVNKQIGTNVVLGVTGAFLIVPLFFMDTGAGPSMDEMTAGNRLSQLQQTYDEKCK</sequence>
<keyword evidence="1" id="KW-1133">Transmembrane helix</keyword>
<accession>A0A2D2W4Q6</accession>
<organism evidence="2 3">
    <name type="scientific">Escherichia phage VB_EcoS-Golestan</name>
    <dbReference type="NCBI Taxonomy" id="2047801"/>
    <lineage>
        <taxon>Viruses</taxon>
        <taxon>Duplodnaviria</taxon>
        <taxon>Heunggongvirae</taxon>
        <taxon>Uroviricota</taxon>
        <taxon>Caudoviricetes</taxon>
        <taxon>Sarkviridae</taxon>
        <taxon>Guernseyvirinae</taxon>
        <taxon>Kagunavirus</taxon>
        <taxon>Kagunavirus golestan</taxon>
    </lineage>
</organism>
<evidence type="ECO:0000313" key="3">
    <source>
        <dbReference type="Proteomes" id="UP000240477"/>
    </source>
</evidence>
<keyword evidence="3" id="KW-1185">Reference proteome</keyword>
<feature type="transmembrane region" description="Helical" evidence="1">
    <location>
        <begin position="65"/>
        <end position="84"/>
    </location>
</feature>
<reference evidence="2 3" key="1">
    <citation type="submission" date="2017-10" db="EMBL/GenBank/DDBJ databases">
        <title>Characteristics and comparative genomic analysis of a novel Escherichia coli phage VB_EcoS-Golestan.</title>
        <authorList>
            <person name="Yazdi M."/>
            <person name="Bouzari M."/>
            <person name="Ghaemi E.A."/>
        </authorList>
    </citation>
    <scope>NUCLEOTIDE SEQUENCE [LARGE SCALE GENOMIC DNA]</scope>
</reference>
<name>A0A2D2W4Q6_9CAUD</name>